<keyword evidence="3" id="KW-1185">Reference proteome</keyword>
<organism evidence="2 3">
    <name type="scientific">Penstemon smallii</name>
    <dbReference type="NCBI Taxonomy" id="265156"/>
    <lineage>
        <taxon>Eukaryota</taxon>
        <taxon>Viridiplantae</taxon>
        <taxon>Streptophyta</taxon>
        <taxon>Embryophyta</taxon>
        <taxon>Tracheophyta</taxon>
        <taxon>Spermatophyta</taxon>
        <taxon>Magnoliopsida</taxon>
        <taxon>eudicotyledons</taxon>
        <taxon>Gunneridae</taxon>
        <taxon>Pentapetalae</taxon>
        <taxon>asterids</taxon>
        <taxon>lamiids</taxon>
        <taxon>Lamiales</taxon>
        <taxon>Plantaginaceae</taxon>
        <taxon>Cheloneae</taxon>
        <taxon>Penstemon</taxon>
    </lineage>
</organism>
<comment type="caution">
    <text evidence="2">The sequence shown here is derived from an EMBL/GenBank/DDBJ whole genome shotgun (WGS) entry which is preliminary data.</text>
</comment>
<reference evidence="2 3" key="1">
    <citation type="submission" date="2024-12" db="EMBL/GenBank/DDBJ databases">
        <title>The unique morphological basis and parallel evolutionary history of personate flowers in Penstemon.</title>
        <authorList>
            <person name="Depatie T.H."/>
            <person name="Wessinger C.A."/>
        </authorList>
    </citation>
    <scope>NUCLEOTIDE SEQUENCE [LARGE SCALE GENOMIC DNA]</scope>
    <source>
        <strain evidence="2">WTNN_2</strain>
        <tissue evidence="2">Leaf</tissue>
    </source>
</reference>
<dbReference type="Proteomes" id="UP001634393">
    <property type="component" value="Unassembled WGS sequence"/>
</dbReference>
<protein>
    <submittedName>
        <fullName evidence="2">Uncharacterized protein</fullName>
    </submittedName>
</protein>
<dbReference type="AlphaFoldDB" id="A0ABD3TBZ1"/>
<accession>A0ABD3TBZ1</accession>
<dbReference type="EMBL" id="JBJXBP010000004">
    <property type="protein sequence ID" value="KAL3834025.1"/>
    <property type="molecule type" value="Genomic_DNA"/>
</dbReference>
<gene>
    <name evidence="2" type="ORF">ACJIZ3_008761</name>
</gene>
<evidence type="ECO:0000313" key="3">
    <source>
        <dbReference type="Proteomes" id="UP001634393"/>
    </source>
</evidence>
<evidence type="ECO:0000256" key="1">
    <source>
        <dbReference type="SAM" id="MobiDB-lite"/>
    </source>
</evidence>
<evidence type="ECO:0000313" key="2">
    <source>
        <dbReference type="EMBL" id="KAL3834025.1"/>
    </source>
</evidence>
<proteinExistence type="predicted"/>
<feature type="region of interest" description="Disordered" evidence="1">
    <location>
        <begin position="54"/>
        <end position="91"/>
    </location>
</feature>
<name>A0ABD3TBZ1_9LAMI</name>
<sequence length="205" mass="23554">MKNNSFPLRMHESPLRALRAKVDDASLLEKQMDGANGCTFKIATENFGKNVDRSKLEAPITPEQKTKKGQKKSINKGKEMPEDSFGGKSPKKFRSITDINESCQMAFTKPSKCDKSSQYKKQRATIKEETKMTCTRQSWKLISNPKDKKVIGAKWIQNKILPKCHIHFLHSKKKRKNVKKNLISINNYTFPPQFSLINQKHPHPK</sequence>